<feature type="signal peptide" evidence="8">
    <location>
        <begin position="1"/>
        <end position="20"/>
    </location>
</feature>
<protein>
    <submittedName>
        <fullName evidence="10">Related to deuterolysin M35 metalloprotease-Laccaria bicolor</fullName>
    </submittedName>
</protein>
<dbReference type="SMART" id="SM01351">
    <property type="entry name" value="Aspzincin_M35"/>
    <property type="match status" value="1"/>
</dbReference>
<dbReference type="GO" id="GO:0006508">
    <property type="term" value="P:proteolysis"/>
    <property type="evidence" value="ECO:0007669"/>
    <property type="project" value="UniProtKB-KW"/>
</dbReference>
<comment type="cofactor">
    <cofactor evidence="1">
        <name>Zn(2+)</name>
        <dbReference type="ChEBI" id="CHEBI:29105"/>
    </cofactor>
</comment>
<dbReference type="Pfam" id="PF14521">
    <property type="entry name" value="Aspzincin_M35"/>
    <property type="match status" value="1"/>
</dbReference>
<evidence type="ECO:0000256" key="8">
    <source>
        <dbReference type="SAM" id="SignalP"/>
    </source>
</evidence>
<dbReference type="InterPro" id="IPR029463">
    <property type="entry name" value="Lys_MEP"/>
</dbReference>
<feature type="chain" id="PRO_5003468684" evidence="8">
    <location>
        <begin position="21"/>
        <end position="357"/>
    </location>
</feature>
<evidence type="ECO:0000256" key="1">
    <source>
        <dbReference type="ARBA" id="ARBA00001947"/>
    </source>
</evidence>
<dbReference type="InterPro" id="IPR024079">
    <property type="entry name" value="MetalloPept_cat_dom_sf"/>
</dbReference>
<keyword evidence="7 10" id="KW-0482">Metalloprotease</keyword>
<dbReference type="HOGENOM" id="CLU_041257_0_0_1"/>
<name>G4TM27_SERID</name>
<keyword evidence="8" id="KW-0732">Signal</keyword>
<dbReference type="STRING" id="1109443.G4TM27"/>
<evidence type="ECO:0000313" key="11">
    <source>
        <dbReference type="Proteomes" id="UP000007148"/>
    </source>
</evidence>
<dbReference type="GO" id="GO:0004222">
    <property type="term" value="F:metalloendopeptidase activity"/>
    <property type="evidence" value="ECO:0007669"/>
    <property type="project" value="InterPro"/>
</dbReference>
<dbReference type="Proteomes" id="UP000007148">
    <property type="component" value="Unassembled WGS sequence"/>
</dbReference>
<dbReference type="eggNOG" id="ENOG502SIJR">
    <property type="taxonomic scope" value="Eukaryota"/>
</dbReference>
<keyword evidence="11" id="KW-1185">Reference proteome</keyword>
<keyword evidence="3 10" id="KW-0645">Protease</keyword>
<evidence type="ECO:0000256" key="6">
    <source>
        <dbReference type="ARBA" id="ARBA00022833"/>
    </source>
</evidence>
<dbReference type="InterPro" id="IPR050414">
    <property type="entry name" value="Fungal_M35_metalloproteases"/>
</dbReference>
<sequence length="357" mass="39077">MLSATILPLLTLSLLSSVYADRALSITLSGSTEVRDVDNFAVVTTVTNTGSETVELYNTPASVLNNFPTDTFTVTNEDGDEVPFIGAYVKWGFEIAKDFITLAPGESHEVTHQLGDAYNFTMQANYTITPRSTFYAVPSDRDSSPVTIVASMPEANHTTNLSGSLVSSVVTKRSLKHAQFLQKRLLGKRISFNGCTPDQQAAINKAASNAAEITKNTVAYLSRFPNTQRYRMWFGTYSSANRNIVFDHFKKILSSDVTSYQYDCTCDKSIYAEVYRDNFGVVYLCQAFWPAPALGTNSKAGTLIHEASHFNANGGTTDTDGTYGHEKCAQLAIDNPGLAIMNADSHEYYAENTPSLT</sequence>
<dbReference type="EMBL" id="CAFZ01000160">
    <property type="protein sequence ID" value="CCA72370.1"/>
    <property type="molecule type" value="Genomic_DNA"/>
</dbReference>
<evidence type="ECO:0000256" key="5">
    <source>
        <dbReference type="ARBA" id="ARBA00022801"/>
    </source>
</evidence>
<evidence type="ECO:0000313" key="10">
    <source>
        <dbReference type="EMBL" id="CCA72370.1"/>
    </source>
</evidence>
<dbReference type="Gene3D" id="2.60.40.2970">
    <property type="match status" value="1"/>
</dbReference>
<dbReference type="PANTHER" id="PTHR37016">
    <property type="match status" value="1"/>
</dbReference>
<gene>
    <name evidence="10" type="ORF">PIIN_06304</name>
</gene>
<dbReference type="Gene3D" id="3.40.390.10">
    <property type="entry name" value="Collagenase (Catalytic Domain)"/>
    <property type="match status" value="1"/>
</dbReference>
<comment type="similarity">
    <text evidence="2">Belongs to the peptidase M35 family.</text>
</comment>
<dbReference type="InParanoid" id="G4TM27"/>
<keyword evidence="6" id="KW-0862">Zinc</keyword>
<dbReference type="PANTHER" id="PTHR37016:SF3">
    <property type="entry name" value="NEUTRAL PROTEASE 2-RELATED"/>
    <property type="match status" value="1"/>
</dbReference>
<evidence type="ECO:0000256" key="3">
    <source>
        <dbReference type="ARBA" id="ARBA00022670"/>
    </source>
</evidence>
<dbReference type="OMA" id="RYNTWFG"/>
<comment type="caution">
    <text evidence="10">The sequence shown here is derived from an EMBL/GenBank/DDBJ whole genome shotgun (WGS) entry which is preliminary data.</text>
</comment>
<evidence type="ECO:0000256" key="4">
    <source>
        <dbReference type="ARBA" id="ARBA00022723"/>
    </source>
</evidence>
<evidence type="ECO:0000256" key="7">
    <source>
        <dbReference type="ARBA" id="ARBA00023049"/>
    </source>
</evidence>
<dbReference type="SUPFAM" id="SSF55486">
    <property type="entry name" value="Metalloproteases ('zincins'), catalytic domain"/>
    <property type="match status" value="1"/>
</dbReference>
<proteinExistence type="inferred from homology"/>
<reference evidence="10 11" key="1">
    <citation type="journal article" date="2011" name="PLoS Pathog.">
        <title>Endophytic Life Strategies Decoded by Genome and Transcriptome Analyses of the Mutualistic Root Symbiont Piriformospora indica.</title>
        <authorList>
            <person name="Zuccaro A."/>
            <person name="Lahrmann U."/>
            <person name="Guldener U."/>
            <person name="Langen G."/>
            <person name="Pfiffi S."/>
            <person name="Biedenkopf D."/>
            <person name="Wong P."/>
            <person name="Samans B."/>
            <person name="Grimm C."/>
            <person name="Basiewicz M."/>
            <person name="Murat C."/>
            <person name="Martin F."/>
            <person name="Kogel K.H."/>
        </authorList>
    </citation>
    <scope>NUCLEOTIDE SEQUENCE [LARGE SCALE GENOMIC DNA]</scope>
    <source>
        <strain evidence="10 11">DSM 11827</strain>
    </source>
</reference>
<organism evidence="10 11">
    <name type="scientific">Serendipita indica (strain DSM 11827)</name>
    <name type="common">Root endophyte fungus</name>
    <name type="synonym">Piriformospora indica</name>
    <dbReference type="NCBI Taxonomy" id="1109443"/>
    <lineage>
        <taxon>Eukaryota</taxon>
        <taxon>Fungi</taxon>
        <taxon>Dikarya</taxon>
        <taxon>Basidiomycota</taxon>
        <taxon>Agaricomycotina</taxon>
        <taxon>Agaricomycetes</taxon>
        <taxon>Sebacinales</taxon>
        <taxon>Serendipitaceae</taxon>
        <taxon>Serendipita</taxon>
    </lineage>
</organism>
<keyword evidence="4" id="KW-0479">Metal-binding</keyword>
<evidence type="ECO:0000256" key="2">
    <source>
        <dbReference type="ARBA" id="ARBA00010279"/>
    </source>
</evidence>
<dbReference type="GO" id="GO:0046872">
    <property type="term" value="F:metal ion binding"/>
    <property type="evidence" value="ECO:0007669"/>
    <property type="project" value="UniProtKB-KW"/>
</dbReference>
<keyword evidence="5" id="KW-0378">Hydrolase</keyword>
<dbReference type="AlphaFoldDB" id="G4TM27"/>
<dbReference type="OrthoDB" id="412874at2759"/>
<evidence type="ECO:0000259" key="9">
    <source>
        <dbReference type="SMART" id="SM01351"/>
    </source>
</evidence>
<accession>G4TM27</accession>
<feature type="domain" description="Lysine-specific metallo-endopeptidase" evidence="9">
    <location>
        <begin position="219"/>
        <end position="351"/>
    </location>
</feature>